<reference evidence="7 8" key="1">
    <citation type="journal article" date="2015" name="Genome Announc.">
        <title>Expanding the biotechnology potential of lactobacilli through comparative genomics of 213 strains and associated genera.</title>
        <authorList>
            <person name="Sun Z."/>
            <person name="Harris H.M."/>
            <person name="McCann A."/>
            <person name="Guo C."/>
            <person name="Argimon S."/>
            <person name="Zhang W."/>
            <person name="Yang X."/>
            <person name="Jeffery I.B."/>
            <person name="Cooney J.C."/>
            <person name="Kagawa T.F."/>
            <person name="Liu W."/>
            <person name="Song Y."/>
            <person name="Salvetti E."/>
            <person name="Wrobel A."/>
            <person name="Rasinkangas P."/>
            <person name="Parkhill J."/>
            <person name="Rea M.C."/>
            <person name="O'Sullivan O."/>
            <person name="Ritari J."/>
            <person name="Douillard F.P."/>
            <person name="Paul Ross R."/>
            <person name="Yang R."/>
            <person name="Briner A.E."/>
            <person name="Felis G.E."/>
            <person name="de Vos W.M."/>
            <person name="Barrangou R."/>
            <person name="Klaenhammer T.R."/>
            <person name="Caufield P.W."/>
            <person name="Cui Y."/>
            <person name="Zhang H."/>
            <person name="O'Toole P.W."/>
        </authorList>
    </citation>
    <scope>NUCLEOTIDE SEQUENCE [LARGE SCALE GENOMIC DNA]</scope>
    <source>
        <strain evidence="7 8">DSM 18527</strain>
    </source>
</reference>
<dbReference type="Pfam" id="PF01810">
    <property type="entry name" value="LysE"/>
    <property type="match status" value="1"/>
</dbReference>
<evidence type="ECO:0000313" key="7">
    <source>
        <dbReference type="EMBL" id="KRM34155.1"/>
    </source>
</evidence>
<sequence>MSGFLIFTVVMSFTPGPNTIMAMGEGQQHGFRKAIPFNLGIFMGLIIVGGVAAFFATIFQQYASVIRGLKLIGSAYLLYLAYEMLRAKPDQTTTRLKRPVLAGALLQTTNIKVYLYFITGLSAFGYAGLWGQQPMKYLLMILIGSIGTFAWTFVGKVLQRYYVAHYRLFNTLVALLLLFSAYDIWR</sequence>
<keyword evidence="2" id="KW-1003">Cell membrane</keyword>
<feature type="transmembrane region" description="Helical" evidence="6">
    <location>
        <begin position="38"/>
        <end position="58"/>
    </location>
</feature>
<feature type="transmembrane region" description="Helical" evidence="6">
    <location>
        <begin position="137"/>
        <end position="154"/>
    </location>
</feature>
<keyword evidence="8" id="KW-1185">Reference proteome</keyword>
<evidence type="ECO:0000256" key="5">
    <source>
        <dbReference type="ARBA" id="ARBA00023136"/>
    </source>
</evidence>
<evidence type="ECO:0000256" key="2">
    <source>
        <dbReference type="ARBA" id="ARBA00022475"/>
    </source>
</evidence>
<keyword evidence="3 6" id="KW-0812">Transmembrane</keyword>
<accession>A0A0R1Y1I5</accession>
<dbReference type="STRING" id="1423734.FC83_GL002295"/>
<protein>
    <submittedName>
        <fullName evidence="7">Transporter LysE family protein</fullName>
    </submittedName>
</protein>
<dbReference type="PANTHER" id="PTHR30086:SF20">
    <property type="entry name" value="ARGININE EXPORTER PROTEIN ARGO-RELATED"/>
    <property type="match status" value="1"/>
</dbReference>
<feature type="transmembrane region" description="Helical" evidence="6">
    <location>
        <begin position="166"/>
        <end position="185"/>
    </location>
</feature>
<dbReference type="GO" id="GO:0033228">
    <property type="term" value="P:cysteine export across plasma membrane"/>
    <property type="evidence" value="ECO:0007669"/>
    <property type="project" value="TreeGrafter"/>
</dbReference>
<organism evidence="7 8">
    <name type="scientific">Agrilactobacillus composti DSM 18527 = JCM 14202</name>
    <dbReference type="NCBI Taxonomy" id="1423734"/>
    <lineage>
        <taxon>Bacteria</taxon>
        <taxon>Bacillati</taxon>
        <taxon>Bacillota</taxon>
        <taxon>Bacilli</taxon>
        <taxon>Lactobacillales</taxon>
        <taxon>Lactobacillaceae</taxon>
        <taxon>Agrilactobacillus</taxon>
    </lineage>
</organism>
<name>A0A0R1Y1I5_9LACO</name>
<dbReference type="PANTHER" id="PTHR30086">
    <property type="entry name" value="ARGININE EXPORTER PROTEIN ARGO"/>
    <property type="match status" value="1"/>
</dbReference>
<dbReference type="eggNOG" id="COG1280">
    <property type="taxonomic scope" value="Bacteria"/>
</dbReference>
<dbReference type="GO" id="GO:0005886">
    <property type="term" value="C:plasma membrane"/>
    <property type="evidence" value="ECO:0007669"/>
    <property type="project" value="UniProtKB-SubCell"/>
</dbReference>
<evidence type="ECO:0000256" key="3">
    <source>
        <dbReference type="ARBA" id="ARBA00022692"/>
    </source>
</evidence>
<keyword evidence="4 6" id="KW-1133">Transmembrane helix</keyword>
<gene>
    <name evidence="7" type="ORF">FC83_GL002295</name>
</gene>
<comment type="caution">
    <text evidence="7">The sequence shown here is derived from an EMBL/GenBank/DDBJ whole genome shotgun (WGS) entry which is preliminary data.</text>
</comment>
<evidence type="ECO:0000256" key="4">
    <source>
        <dbReference type="ARBA" id="ARBA00022989"/>
    </source>
</evidence>
<evidence type="ECO:0000256" key="1">
    <source>
        <dbReference type="ARBA" id="ARBA00004651"/>
    </source>
</evidence>
<dbReference type="EMBL" id="AZGA01000031">
    <property type="protein sequence ID" value="KRM34155.1"/>
    <property type="molecule type" value="Genomic_DNA"/>
</dbReference>
<dbReference type="RefSeq" id="WP_057002571.1">
    <property type="nucleotide sequence ID" value="NZ_AZGA01000031.1"/>
</dbReference>
<feature type="transmembrane region" description="Helical" evidence="6">
    <location>
        <begin position="113"/>
        <end position="130"/>
    </location>
</feature>
<dbReference type="Proteomes" id="UP000051236">
    <property type="component" value="Unassembled WGS sequence"/>
</dbReference>
<proteinExistence type="predicted"/>
<feature type="transmembrane region" description="Helical" evidence="6">
    <location>
        <begin position="65"/>
        <end position="82"/>
    </location>
</feature>
<dbReference type="AlphaFoldDB" id="A0A0R1Y1I5"/>
<evidence type="ECO:0000256" key="6">
    <source>
        <dbReference type="SAM" id="Phobius"/>
    </source>
</evidence>
<dbReference type="InterPro" id="IPR001123">
    <property type="entry name" value="LeuE-type"/>
</dbReference>
<evidence type="ECO:0000313" key="8">
    <source>
        <dbReference type="Proteomes" id="UP000051236"/>
    </source>
</evidence>
<dbReference type="PATRIC" id="fig|1423734.3.peg.2319"/>
<dbReference type="GO" id="GO:0015171">
    <property type="term" value="F:amino acid transmembrane transporter activity"/>
    <property type="evidence" value="ECO:0007669"/>
    <property type="project" value="TreeGrafter"/>
</dbReference>
<keyword evidence="5 6" id="KW-0472">Membrane</keyword>
<comment type="subcellular location">
    <subcellularLocation>
        <location evidence="1">Cell membrane</location>
        <topology evidence="1">Multi-pass membrane protein</topology>
    </subcellularLocation>
</comment>